<dbReference type="Gene3D" id="3.30.70.850">
    <property type="entry name" value="Peptidase S8, pro-domain"/>
    <property type="match status" value="1"/>
</dbReference>
<dbReference type="Proteomes" id="UP000298663">
    <property type="component" value="Unassembled WGS sequence"/>
</dbReference>
<reference evidence="7 8" key="1">
    <citation type="journal article" date="2015" name="Genome Biol.">
        <title>Comparative genomics of Steinernema reveals deeply conserved gene regulatory networks.</title>
        <authorList>
            <person name="Dillman A.R."/>
            <person name="Macchietto M."/>
            <person name="Porter C.F."/>
            <person name="Rogers A."/>
            <person name="Williams B."/>
            <person name="Antoshechkin I."/>
            <person name="Lee M.M."/>
            <person name="Goodwin Z."/>
            <person name="Lu X."/>
            <person name="Lewis E.E."/>
            <person name="Goodrich-Blair H."/>
            <person name="Stock S.P."/>
            <person name="Adams B.J."/>
            <person name="Sternberg P.W."/>
            <person name="Mortazavi A."/>
        </authorList>
    </citation>
    <scope>NUCLEOTIDE SEQUENCE [LARGE SCALE GENOMIC DNA]</scope>
    <source>
        <strain evidence="7 8">ALL</strain>
    </source>
</reference>
<dbReference type="PANTHER" id="PTHR42884:SF14">
    <property type="entry name" value="NEUROENDOCRINE CONVERTASE 1"/>
    <property type="match status" value="1"/>
</dbReference>
<gene>
    <name evidence="7" type="ORF">L596_026095</name>
</gene>
<dbReference type="SUPFAM" id="SSF52743">
    <property type="entry name" value="Subtilisin-like"/>
    <property type="match status" value="1"/>
</dbReference>
<accession>A0A4U5M0C3</accession>
<dbReference type="InterPro" id="IPR036852">
    <property type="entry name" value="Peptidase_S8/S53_dom_sf"/>
</dbReference>
<evidence type="ECO:0000256" key="2">
    <source>
        <dbReference type="ARBA" id="ARBA00022801"/>
    </source>
</evidence>
<dbReference type="AlphaFoldDB" id="A0A4U5M0C3"/>
<evidence type="ECO:0000313" key="7">
    <source>
        <dbReference type="EMBL" id="TKR62089.1"/>
    </source>
</evidence>
<dbReference type="GO" id="GO:0043005">
    <property type="term" value="C:neuron projection"/>
    <property type="evidence" value="ECO:0007669"/>
    <property type="project" value="TreeGrafter"/>
</dbReference>
<keyword evidence="5" id="KW-0732">Signal</keyword>
<name>A0A4U5M0C3_STECR</name>
<sequence>MIAAKFICCLLFLKLASGSVDVSQLDHELDELVGQLLQIRSRLRQFSFASLEDPPQYTNEWVVEIFGGLQAASNLARSNGYEFAGPVKGFKDFYIFRRRRRTKRAVDGLTRRLRSLPAVKWAEQQRIRARSKRNAVHANFNDPLWRQQWQLHERRDNTTGQIVGMNIEEAWAKGYTGKRVVVSILDDGIEHDHTDLRANYVGPNGFI</sequence>
<dbReference type="GO" id="GO:0016486">
    <property type="term" value="P:peptide hormone processing"/>
    <property type="evidence" value="ECO:0007669"/>
    <property type="project" value="TreeGrafter"/>
</dbReference>
<comment type="caution">
    <text evidence="4">Lacks conserved residue(s) required for the propagation of feature annotation.</text>
</comment>
<dbReference type="GO" id="GO:0004252">
    <property type="term" value="F:serine-type endopeptidase activity"/>
    <property type="evidence" value="ECO:0007669"/>
    <property type="project" value="InterPro"/>
</dbReference>
<feature type="signal peptide" evidence="5">
    <location>
        <begin position="1"/>
        <end position="18"/>
    </location>
</feature>
<organism evidence="7 8">
    <name type="scientific">Steinernema carpocapsae</name>
    <name type="common">Entomopathogenic nematode</name>
    <dbReference type="NCBI Taxonomy" id="34508"/>
    <lineage>
        <taxon>Eukaryota</taxon>
        <taxon>Metazoa</taxon>
        <taxon>Ecdysozoa</taxon>
        <taxon>Nematoda</taxon>
        <taxon>Chromadorea</taxon>
        <taxon>Rhabditida</taxon>
        <taxon>Tylenchina</taxon>
        <taxon>Panagrolaimomorpha</taxon>
        <taxon>Strongyloidoidea</taxon>
        <taxon>Steinernematidae</taxon>
        <taxon>Steinernema</taxon>
    </lineage>
</organism>
<dbReference type="PANTHER" id="PTHR42884">
    <property type="entry name" value="PROPROTEIN CONVERTASE SUBTILISIN/KEXIN-RELATED"/>
    <property type="match status" value="1"/>
</dbReference>
<dbReference type="PROSITE" id="PS00136">
    <property type="entry name" value="SUBTILASE_ASP"/>
    <property type="match status" value="1"/>
</dbReference>
<feature type="chain" id="PRO_5020970201" description="Peptidase S8 pro-domain domain-containing protein" evidence="5">
    <location>
        <begin position="19"/>
        <end position="207"/>
    </location>
</feature>
<dbReference type="InterPro" id="IPR032815">
    <property type="entry name" value="S8_pro-domain"/>
</dbReference>
<evidence type="ECO:0000256" key="4">
    <source>
        <dbReference type="PROSITE-ProRule" id="PRU01240"/>
    </source>
</evidence>
<comment type="caution">
    <text evidence="7">The sequence shown here is derived from an EMBL/GenBank/DDBJ whole genome shotgun (WGS) entry which is preliminary data.</text>
</comment>
<keyword evidence="3" id="KW-0720">Serine protease</keyword>
<evidence type="ECO:0000259" key="6">
    <source>
        <dbReference type="Pfam" id="PF16470"/>
    </source>
</evidence>
<dbReference type="GO" id="GO:0016020">
    <property type="term" value="C:membrane"/>
    <property type="evidence" value="ECO:0007669"/>
    <property type="project" value="TreeGrafter"/>
</dbReference>
<dbReference type="EMBL" id="AZBU02000010">
    <property type="protein sequence ID" value="TKR62089.1"/>
    <property type="molecule type" value="Genomic_DNA"/>
</dbReference>
<reference evidence="7 8" key="2">
    <citation type="journal article" date="2019" name="G3 (Bethesda)">
        <title>Hybrid Assembly of the Genome of the Entomopathogenic Nematode Steinernema carpocapsae Identifies the X-Chromosome.</title>
        <authorList>
            <person name="Serra L."/>
            <person name="Macchietto M."/>
            <person name="Macias-Munoz A."/>
            <person name="McGill C.J."/>
            <person name="Rodriguez I.M."/>
            <person name="Rodriguez B."/>
            <person name="Murad R."/>
            <person name="Mortazavi A."/>
        </authorList>
    </citation>
    <scope>NUCLEOTIDE SEQUENCE [LARGE SCALE GENOMIC DNA]</scope>
    <source>
        <strain evidence="7 8">ALL</strain>
    </source>
</reference>
<dbReference type="InterPro" id="IPR023827">
    <property type="entry name" value="Peptidase_S8_Asp-AS"/>
</dbReference>
<dbReference type="InterPro" id="IPR038466">
    <property type="entry name" value="S8_pro-domain_sf"/>
</dbReference>
<evidence type="ECO:0000256" key="5">
    <source>
        <dbReference type="SAM" id="SignalP"/>
    </source>
</evidence>
<dbReference type="PROSITE" id="PS51892">
    <property type="entry name" value="SUBTILASE"/>
    <property type="match status" value="1"/>
</dbReference>
<proteinExistence type="inferred from homology"/>
<protein>
    <recommendedName>
        <fullName evidence="6">Peptidase S8 pro-domain domain-containing protein</fullName>
    </recommendedName>
</protein>
<dbReference type="STRING" id="34508.A0A4U5M0C3"/>
<feature type="domain" description="Peptidase S8 pro-domain" evidence="6">
    <location>
        <begin position="60"/>
        <end position="133"/>
    </location>
</feature>
<keyword evidence="1" id="KW-0645">Protease</keyword>
<evidence type="ECO:0000256" key="1">
    <source>
        <dbReference type="ARBA" id="ARBA00022670"/>
    </source>
</evidence>
<evidence type="ECO:0000313" key="8">
    <source>
        <dbReference type="Proteomes" id="UP000298663"/>
    </source>
</evidence>
<keyword evidence="8" id="KW-1185">Reference proteome</keyword>
<dbReference type="GO" id="GO:0005615">
    <property type="term" value="C:extracellular space"/>
    <property type="evidence" value="ECO:0007669"/>
    <property type="project" value="TreeGrafter"/>
</dbReference>
<dbReference type="Gene3D" id="3.40.50.200">
    <property type="entry name" value="Peptidase S8/S53 domain"/>
    <property type="match status" value="1"/>
</dbReference>
<comment type="similarity">
    <text evidence="4">Belongs to the peptidase S8 family.</text>
</comment>
<keyword evidence="2" id="KW-0378">Hydrolase</keyword>
<evidence type="ECO:0000256" key="3">
    <source>
        <dbReference type="ARBA" id="ARBA00022825"/>
    </source>
</evidence>
<dbReference type="OrthoDB" id="300641at2759"/>
<dbReference type="SUPFAM" id="SSF54897">
    <property type="entry name" value="Protease propeptides/inhibitors"/>
    <property type="match status" value="1"/>
</dbReference>
<dbReference type="Pfam" id="PF16470">
    <property type="entry name" value="S8_pro-domain"/>
    <property type="match status" value="1"/>
</dbReference>